<keyword evidence="1" id="KW-0732">Signal</keyword>
<organism evidence="2 3">
    <name type="scientific">Niastella populi</name>
    <dbReference type="NCBI Taxonomy" id="550983"/>
    <lineage>
        <taxon>Bacteria</taxon>
        <taxon>Pseudomonadati</taxon>
        <taxon>Bacteroidota</taxon>
        <taxon>Chitinophagia</taxon>
        <taxon>Chitinophagales</taxon>
        <taxon>Chitinophagaceae</taxon>
        <taxon>Niastella</taxon>
    </lineage>
</organism>
<dbReference type="GO" id="GO:0006629">
    <property type="term" value="P:lipid metabolic process"/>
    <property type="evidence" value="ECO:0007669"/>
    <property type="project" value="InterPro"/>
</dbReference>
<dbReference type="SUPFAM" id="SSF51695">
    <property type="entry name" value="PLC-like phosphodiesterases"/>
    <property type="match status" value="1"/>
</dbReference>
<gene>
    <name evidence="2" type="ORF">A4R26_04310</name>
</gene>
<evidence type="ECO:0008006" key="4">
    <source>
        <dbReference type="Google" id="ProtNLM"/>
    </source>
</evidence>
<dbReference type="OrthoDB" id="9794455at2"/>
<name>A0A1V9FDG0_9BACT</name>
<evidence type="ECO:0000313" key="3">
    <source>
        <dbReference type="Proteomes" id="UP000192276"/>
    </source>
</evidence>
<dbReference type="Gene3D" id="3.20.20.190">
    <property type="entry name" value="Phosphatidylinositol (PI) phosphodiesterase"/>
    <property type="match status" value="1"/>
</dbReference>
<feature type="signal peptide" evidence="1">
    <location>
        <begin position="1"/>
        <end position="17"/>
    </location>
</feature>
<comment type="caution">
    <text evidence="2">The sequence shown here is derived from an EMBL/GenBank/DDBJ whole genome shotgun (WGS) entry which is preliminary data.</text>
</comment>
<dbReference type="GO" id="GO:0008081">
    <property type="term" value="F:phosphoric diester hydrolase activity"/>
    <property type="evidence" value="ECO:0007669"/>
    <property type="project" value="InterPro"/>
</dbReference>
<protein>
    <recommendedName>
        <fullName evidence="4">Alkaline phosphatase</fullName>
    </recommendedName>
</protein>
<dbReference type="Pfam" id="PF13653">
    <property type="entry name" value="GDPD_2"/>
    <property type="match status" value="1"/>
</dbReference>
<evidence type="ECO:0000313" key="2">
    <source>
        <dbReference type="EMBL" id="OQP56394.1"/>
    </source>
</evidence>
<reference evidence="3" key="1">
    <citation type="submission" date="2016-04" db="EMBL/GenBank/DDBJ databases">
        <authorList>
            <person name="Chen L."/>
            <person name="Zhuang W."/>
            <person name="Wang G."/>
        </authorList>
    </citation>
    <scope>NUCLEOTIDE SEQUENCE [LARGE SCALE GENOMIC DNA]</scope>
    <source>
        <strain evidence="3">208</strain>
    </source>
</reference>
<dbReference type="EMBL" id="LWBP01000199">
    <property type="protein sequence ID" value="OQP56394.1"/>
    <property type="molecule type" value="Genomic_DNA"/>
</dbReference>
<dbReference type="AlphaFoldDB" id="A0A1V9FDG0"/>
<feature type="chain" id="PRO_5012235444" description="Alkaline phosphatase" evidence="1">
    <location>
        <begin position="18"/>
        <end position="261"/>
    </location>
</feature>
<sequence length="261" mass="29605">MKKLLLFILFPCSYAFAQPDIYTTANAHSHNDYQQGSPFYAAYNLKYGSIEVDVYLNVADNELLVARNAADAAQHRTLEELYLKPLSENIQNNNGSVYADTSREMILMLDVKTEAIPAINKLIDILIKYPAITRCPTLTIMVTGSKPPSHTYNVYPSFLWFDGLLSDNYNKEVLSRIAVMGDNMINYTKWKGKGEPPANEWETIKKIVDKGHALGKKVRLWNAPDNMEGWRRMIELGVDYLNTDSIKALAEFLKTNGVRKT</sequence>
<dbReference type="STRING" id="550983.A4R26_04310"/>
<accession>A0A1V9FDG0</accession>
<dbReference type="Proteomes" id="UP000192276">
    <property type="component" value="Unassembled WGS sequence"/>
</dbReference>
<evidence type="ECO:0000256" key="1">
    <source>
        <dbReference type="SAM" id="SignalP"/>
    </source>
</evidence>
<dbReference type="InterPro" id="IPR017946">
    <property type="entry name" value="PLC-like_Pdiesterase_TIM-brl"/>
</dbReference>
<proteinExistence type="predicted"/>
<keyword evidence="3" id="KW-1185">Reference proteome</keyword>
<dbReference type="RefSeq" id="WP_081168431.1">
    <property type="nucleotide sequence ID" value="NZ_LWBP01000199.1"/>
</dbReference>